<protein>
    <recommendedName>
        <fullName evidence="3">STAS domain-containing protein</fullName>
    </recommendedName>
</protein>
<keyword evidence="2" id="KW-1185">Reference proteome</keyword>
<accession>A0A7W4VYP4</accession>
<dbReference type="EMBL" id="JACHWR010000003">
    <property type="protein sequence ID" value="MBB3044175.1"/>
    <property type="molecule type" value="Genomic_DNA"/>
</dbReference>
<reference evidence="1 2" key="1">
    <citation type="submission" date="2020-08" db="EMBL/GenBank/DDBJ databases">
        <title>Sequencing the genomes of 1000 actinobacteria strains.</title>
        <authorList>
            <person name="Klenk H.-P."/>
        </authorList>
    </citation>
    <scope>NUCLEOTIDE SEQUENCE [LARGE SCALE GENOMIC DNA]</scope>
    <source>
        <strain evidence="1 2">DSM 105498</strain>
    </source>
</reference>
<evidence type="ECO:0000313" key="2">
    <source>
        <dbReference type="Proteomes" id="UP000589626"/>
    </source>
</evidence>
<gene>
    <name evidence="1" type="ORF">FHU40_004012</name>
</gene>
<dbReference type="Proteomes" id="UP000589626">
    <property type="component" value="Unassembled WGS sequence"/>
</dbReference>
<dbReference type="AlphaFoldDB" id="A0A7W4VYP4"/>
<comment type="caution">
    <text evidence="1">The sequence shown here is derived from an EMBL/GenBank/DDBJ whole genome shotgun (WGS) entry which is preliminary data.</text>
</comment>
<dbReference type="RefSeq" id="WP_183594073.1">
    <property type="nucleotide sequence ID" value="NZ_JACHWR010000003.1"/>
</dbReference>
<name>A0A7W4VYP4_9ACTN</name>
<sequence>MASVSYSARERRLAFESLCWPQDARGLADAIEVFARPGEALILDLTRMPNLPDAVAVAIRDACRHAEQLGCRIRVWTDPDAPTAARMTPTAGPTQSTAAV</sequence>
<proteinExistence type="predicted"/>
<evidence type="ECO:0008006" key="3">
    <source>
        <dbReference type="Google" id="ProtNLM"/>
    </source>
</evidence>
<organism evidence="1 2">
    <name type="scientific">Nocardioides soli</name>
    <dbReference type="NCBI Taxonomy" id="1036020"/>
    <lineage>
        <taxon>Bacteria</taxon>
        <taxon>Bacillati</taxon>
        <taxon>Actinomycetota</taxon>
        <taxon>Actinomycetes</taxon>
        <taxon>Propionibacteriales</taxon>
        <taxon>Nocardioidaceae</taxon>
        <taxon>Nocardioides</taxon>
    </lineage>
</organism>
<evidence type="ECO:0000313" key="1">
    <source>
        <dbReference type="EMBL" id="MBB3044175.1"/>
    </source>
</evidence>